<name>A0A5P1F2P3_ASPOF</name>
<gene>
    <name evidence="2" type="ORF">A4U43_C04F19470</name>
</gene>
<feature type="region of interest" description="Disordered" evidence="1">
    <location>
        <begin position="13"/>
        <end position="120"/>
    </location>
</feature>
<organism evidence="2 3">
    <name type="scientific">Asparagus officinalis</name>
    <name type="common">Garden asparagus</name>
    <dbReference type="NCBI Taxonomy" id="4686"/>
    <lineage>
        <taxon>Eukaryota</taxon>
        <taxon>Viridiplantae</taxon>
        <taxon>Streptophyta</taxon>
        <taxon>Embryophyta</taxon>
        <taxon>Tracheophyta</taxon>
        <taxon>Spermatophyta</taxon>
        <taxon>Magnoliopsida</taxon>
        <taxon>Liliopsida</taxon>
        <taxon>Asparagales</taxon>
        <taxon>Asparagaceae</taxon>
        <taxon>Asparagoideae</taxon>
        <taxon>Asparagus</taxon>
    </lineage>
</organism>
<evidence type="ECO:0000256" key="1">
    <source>
        <dbReference type="SAM" id="MobiDB-lite"/>
    </source>
</evidence>
<feature type="compositionally biased region" description="Basic and acidic residues" evidence="1">
    <location>
        <begin position="52"/>
        <end position="70"/>
    </location>
</feature>
<evidence type="ECO:0000313" key="3">
    <source>
        <dbReference type="Proteomes" id="UP000243459"/>
    </source>
</evidence>
<reference evidence="3" key="1">
    <citation type="journal article" date="2017" name="Nat. Commun.">
        <title>The asparagus genome sheds light on the origin and evolution of a young Y chromosome.</title>
        <authorList>
            <person name="Harkess A."/>
            <person name="Zhou J."/>
            <person name="Xu C."/>
            <person name="Bowers J.E."/>
            <person name="Van der Hulst R."/>
            <person name="Ayyampalayam S."/>
            <person name="Mercati F."/>
            <person name="Riccardi P."/>
            <person name="McKain M.R."/>
            <person name="Kakrana A."/>
            <person name="Tang H."/>
            <person name="Ray J."/>
            <person name="Groenendijk J."/>
            <person name="Arikit S."/>
            <person name="Mathioni S.M."/>
            <person name="Nakano M."/>
            <person name="Shan H."/>
            <person name="Telgmann-Rauber A."/>
            <person name="Kanno A."/>
            <person name="Yue Z."/>
            <person name="Chen H."/>
            <person name="Li W."/>
            <person name="Chen Y."/>
            <person name="Xu X."/>
            <person name="Zhang Y."/>
            <person name="Luo S."/>
            <person name="Chen H."/>
            <person name="Gao J."/>
            <person name="Mao Z."/>
            <person name="Pires J.C."/>
            <person name="Luo M."/>
            <person name="Kudrna D."/>
            <person name="Wing R.A."/>
            <person name="Meyers B.C."/>
            <person name="Yi K."/>
            <person name="Kong H."/>
            <person name="Lavrijsen P."/>
            <person name="Sunseri F."/>
            <person name="Falavigna A."/>
            <person name="Ye Y."/>
            <person name="Leebens-Mack J.H."/>
            <person name="Chen G."/>
        </authorList>
    </citation>
    <scope>NUCLEOTIDE SEQUENCE [LARGE SCALE GENOMIC DNA]</scope>
    <source>
        <strain evidence="3">cv. DH0086</strain>
    </source>
</reference>
<protein>
    <submittedName>
        <fullName evidence="2">Uncharacterized protein</fullName>
    </submittedName>
</protein>
<feature type="compositionally biased region" description="Basic and acidic residues" evidence="1">
    <location>
        <begin position="111"/>
        <end position="120"/>
    </location>
</feature>
<sequence>MLVLLGLDQMLGRHIGEPNPAPALRPRHPRPELPSGLGTARGLLKGIGGRGWEWRGKEPSPRREVRREEVPTVARSEGGGGGGSSERQEAGRRAAARRDLGEVSCGSRCRAVGDDSRARS</sequence>
<feature type="compositionally biased region" description="Basic and acidic residues" evidence="1">
    <location>
        <begin position="86"/>
        <end position="101"/>
    </location>
</feature>
<dbReference type="AlphaFoldDB" id="A0A5P1F2P3"/>
<dbReference type="Proteomes" id="UP000243459">
    <property type="component" value="Chromosome 4"/>
</dbReference>
<proteinExistence type="predicted"/>
<dbReference type="EMBL" id="CM007384">
    <property type="protein sequence ID" value="ONK72442.1"/>
    <property type="molecule type" value="Genomic_DNA"/>
</dbReference>
<evidence type="ECO:0000313" key="2">
    <source>
        <dbReference type="EMBL" id="ONK72442.1"/>
    </source>
</evidence>
<dbReference type="Gramene" id="ONK72442">
    <property type="protein sequence ID" value="ONK72442"/>
    <property type="gene ID" value="A4U43_C04F19470"/>
</dbReference>
<keyword evidence="3" id="KW-1185">Reference proteome</keyword>
<accession>A0A5P1F2P3</accession>